<evidence type="ECO:0000259" key="7">
    <source>
        <dbReference type="PROSITE" id="PS50056"/>
    </source>
</evidence>
<feature type="domain" description="Tyrosine specific protein phosphatases" evidence="7">
    <location>
        <begin position="292"/>
        <end position="354"/>
    </location>
</feature>
<feature type="domain" description="Tyrosine-protein phosphatase" evidence="6">
    <location>
        <begin position="210"/>
        <end position="367"/>
    </location>
</feature>
<keyword evidence="3" id="KW-0378">Hydrolase</keyword>
<comment type="similarity">
    <text evidence="1">Belongs to the protein-tyrosine phosphatase family. Non-receptor class CDC14 subfamily.</text>
</comment>
<dbReference type="InterPro" id="IPR016130">
    <property type="entry name" value="Tyr_Pase_AS"/>
</dbReference>
<name>I7MAY6_TETTS</name>
<dbReference type="SUPFAM" id="SSF52799">
    <property type="entry name" value="(Phosphotyrosine protein) phosphatases II"/>
    <property type="match status" value="2"/>
</dbReference>
<evidence type="ECO:0000256" key="5">
    <source>
        <dbReference type="SAM" id="MobiDB-lite"/>
    </source>
</evidence>
<dbReference type="InterPro" id="IPR029260">
    <property type="entry name" value="DSPn"/>
</dbReference>
<dbReference type="EMBL" id="GG662260">
    <property type="protein sequence ID" value="EAS06732.1"/>
    <property type="molecule type" value="Genomic_DNA"/>
</dbReference>
<dbReference type="KEGG" id="tet:TTHERM_00688720"/>
<dbReference type="Pfam" id="PF22785">
    <property type="entry name" value="Tc-R-P"/>
    <property type="match status" value="1"/>
</dbReference>
<dbReference type="eggNOG" id="KOG1720">
    <property type="taxonomic scope" value="Eukaryota"/>
</dbReference>
<feature type="region of interest" description="Disordered" evidence="5">
    <location>
        <begin position="14"/>
        <end position="38"/>
    </location>
</feature>
<dbReference type="CDD" id="cd17657">
    <property type="entry name" value="CDC14_N"/>
    <property type="match status" value="1"/>
</dbReference>
<dbReference type="PANTHER" id="PTHR23339">
    <property type="entry name" value="TYROSINE SPECIFIC PROTEIN PHOSPHATASE AND DUAL SPECIFICITY PROTEIN PHOSPHATASE"/>
    <property type="match status" value="1"/>
</dbReference>
<protein>
    <recommendedName>
        <fullName evidence="2">protein-tyrosine-phosphatase</fullName>
        <ecNumber evidence="2">3.1.3.48</ecNumber>
    </recommendedName>
</protein>
<dbReference type="Gene3D" id="3.90.190.10">
    <property type="entry name" value="Protein tyrosine phosphatase superfamily"/>
    <property type="match status" value="2"/>
</dbReference>
<evidence type="ECO:0000256" key="4">
    <source>
        <dbReference type="ARBA" id="ARBA00022912"/>
    </source>
</evidence>
<dbReference type="InterPro" id="IPR044506">
    <property type="entry name" value="CDC14_C"/>
</dbReference>
<accession>I7MAY6</accession>
<dbReference type="InterPro" id="IPR020422">
    <property type="entry name" value="TYR_PHOSPHATASE_DUAL_dom"/>
</dbReference>
<evidence type="ECO:0000256" key="3">
    <source>
        <dbReference type="ARBA" id="ARBA00022801"/>
    </source>
</evidence>
<organism evidence="8 9">
    <name type="scientific">Tetrahymena thermophila (strain SB210)</name>
    <dbReference type="NCBI Taxonomy" id="312017"/>
    <lineage>
        <taxon>Eukaryota</taxon>
        <taxon>Sar</taxon>
        <taxon>Alveolata</taxon>
        <taxon>Ciliophora</taxon>
        <taxon>Intramacronucleata</taxon>
        <taxon>Oligohymenophorea</taxon>
        <taxon>Hymenostomatida</taxon>
        <taxon>Tetrahymenina</taxon>
        <taxon>Tetrahymenidae</taxon>
        <taxon>Tetrahymena</taxon>
    </lineage>
</organism>
<dbReference type="PROSITE" id="PS50054">
    <property type="entry name" value="TYR_PHOSPHATASE_DUAL"/>
    <property type="match status" value="1"/>
</dbReference>
<dbReference type="GeneID" id="7844022"/>
<feature type="compositionally biased region" description="Low complexity" evidence="5">
    <location>
        <begin position="16"/>
        <end position="26"/>
    </location>
</feature>
<sequence>MSIAQPTMIKKIKASPRPTAAAATPPIQDMRASTSSQGDEPKNIIEIIQNRFFFISAQSPPKYDENSFYFCTDKDLYYEPFIKEFGPLNLSQIYRYVIHVDKVLKEKQFSNSILYHYTSYQDNTLRTNAVLLICCYQMLVLKRTAEQSWEPFINISPPLQPYKDVHNYPYDMTVLDCLKGLEKAISLGWFSLETFNLVQYTNMYLFENGDMNWIIPNKFLAFSNPYATQYDKANRRRCTVEDIIPKFQQLGIERIVRLNSEEYDANKFVENGISHTDLYFADGSAPSDDVVLKFLKVSEETKGKIAVHCKAGLGRTGTLIACYAMKHFKFPARAFIGWIRLCRPGSIHGPQNTFLNEKQPWLFRMSIGSRQRTFSIGQARPVVSIKKQPNFPNIQNTPELPIKFRPNPIVEQSLPDIQFPRKNQFKVVSASQSRASSEQKRTLKSKPIPNFVFIQQLMSEKQNQQ</sequence>
<dbReference type="InParanoid" id="I7MAY6"/>
<evidence type="ECO:0000256" key="2">
    <source>
        <dbReference type="ARBA" id="ARBA00013064"/>
    </source>
</evidence>
<dbReference type="OrthoDB" id="442453at2759"/>
<dbReference type="RefSeq" id="XP_001026974.1">
    <property type="nucleotide sequence ID" value="XM_001026974.1"/>
</dbReference>
<dbReference type="Pfam" id="PF14671">
    <property type="entry name" value="DSPn"/>
    <property type="match status" value="1"/>
</dbReference>
<dbReference type="FunFam" id="3.90.190.10:FF:000006">
    <property type="entry name" value="Dual specificity protein phosphatase CDC14B"/>
    <property type="match status" value="1"/>
</dbReference>
<dbReference type="GO" id="GO:0004725">
    <property type="term" value="F:protein tyrosine phosphatase activity"/>
    <property type="evidence" value="ECO:0007669"/>
    <property type="project" value="UniProtKB-EC"/>
</dbReference>
<dbReference type="OMA" id="ARCFTAN"/>
<gene>
    <name evidence="8" type="ORF">TTHERM_00688720</name>
</gene>
<evidence type="ECO:0000313" key="9">
    <source>
        <dbReference type="Proteomes" id="UP000009168"/>
    </source>
</evidence>
<dbReference type="Proteomes" id="UP000009168">
    <property type="component" value="Unassembled WGS sequence"/>
</dbReference>
<dbReference type="HOGENOM" id="CLU_017787_0_0_1"/>
<dbReference type="InterPro" id="IPR000387">
    <property type="entry name" value="Tyr_Pase_dom"/>
</dbReference>
<evidence type="ECO:0000259" key="6">
    <source>
        <dbReference type="PROSITE" id="PS50054"/>
    </source>
</evidence>
<dbReference type="CDD" id="cd14499">
    <property type="entry name" value="CDC14_C"/>
    <property type="match status" value="1"/>
</dbReference>
<dbReference type="InterPro" id="IPR029021">
    <property type="entry name" value="Prot-tyrosine_phosphatase-like"/>
</dbReference>
<dbReference type="STRING" id="312017.I7MAY6"/>
<evidence type="ECO:0000256" key="1">
    <source>
        <dbReference type="ARBA" id="ARBA00007315"/>
    </source>
</evidence>
<dbReference type="AlphaFoldDB" id="I7MAY6"/>
<reference evidence="9" key="1">
    <citation type="journal article" date="2006" name="PLoS Biol.">
        <title>Macronuclear genome sequence of the ciliate Tetrahymena thermophila, a model eukaryote.</title>
        <authorList>
            <person name="Eisen J.A."/>
            <person name="Coyne R.S."/>
            <person name="Wu M."/>
            <person name="Wu D."/>
            <person name="Thiagarajan M."/>
            <person name="Wortman J.R."/>
            <person name="Badger J.H."/>
            <person name="Ren Q."/>
            <person name="Amedeo P."/>
            <person name="Jones K.M."/>
            <person name="Tallon L.J."/>
            <person name="Delcher A.L."/>
            <person name="Salzberg S.L."/>
            <person name="Silva J.C."/>
            <person name="Haas B.J."/>
            <person name="Majoros W.H."/>
            <person name="Farzad M."/>
            <person name="Carlton J.M."/>
            <person name="Smith R.K. Jr."/>
            <person name="Garg J."/>
            <person name="Pearlman R.E."/>
            <person name="Karrer K.M."/>
            <person name="Sun L."/>
            <person name="Manning G."/>
            <person name="Elde N.C."/>
            <person name="Turkewitz A.P."/>
            <person name="Asai D.J."/>
            <person name="Wilkes D.E."/>
            <person name="Wang Y."/>
            <person name="Cai H."/>
            <person name="Collins K."/>
            <person name="Stewart B.A."/>
            <person name="Lee S.R."/>
            <person name="Wilamowska K."/>
            <person name="Weinberg Z."/>
            <person name="Ruzzo W.L."/>
            <person name="Wloga D."/>
            <person name="Gaertig J."/>
            <person name="Frankel J."/>
            <person name="Tsao C.-C."/>
            <person name="Gorovsky M.A."/>
            <person name="Keeling P.J."/>
            <person name="Waller R.F."/>
            <person name="Patron N.J."/>
            <person name="Cherry J.M."/>
            <person name="Stover N.A."/>
            <person name="Krieger C.J."/>
            <person name="del Toro C."/>
            <person name="Ryder H.F."/>
            <person name="Williamson S.C."/>
            <person name="Barbeau R.A."/>
            <person name="Hamilton E.P."/>
            <person name="Orias E."/>
        </authorList>
    </citation>
    <scope>NUCLEOTIDE SEQUENCE [LARGE SCALE GENOMIC DNA]</scope>
    <source>
        <strain evidence="9">SB210</strain>
    </source>
</reference>
<keyword evidence="9" id="KW-1185">Reference proteome</keyword>
<keyword evidence="4" id="KW-0904">Protein phosphatase</keyword>
<dbReference type="PROSITE" id="PS50056">
    <property type="entry name" value="TYR_PHOSPHATASE_2"/>
    <property type="match status" value="1"/>
</dbReference>
<dbReference type="InterPro" id="IPR050561">
    <property type="entry name" value="PTP"/>
</dbReference>
<dbReference type="EC" id="3.1.3.48" evidence="2"/>
<proteinExistence type="inferred from homology"/>
<dbReference type="PROSITE" id="PS00383">
    <property type="entry name" value="TYR_PHOSPHATASE_1"/>
    <property type="match status" value="1"/>
</dbReference>
<evidence type="ECO:0000313" key="8">
    <source>
        <dbReference type="EMBL" id="EAS06732.1"/>
    </source>
</evidence>